<dbReference type="PANTHER" id="PTHR21301">
    <property type="entry name" value="REVERSE TRANSCRIPTASE"/>
    <property type="match status" value="1"/>
</dbReference>
<evidence type="ECO:0000313" key="2">
    <source>
        <dbReference type="EMBL" id="KYN11963.1"/>
    </source>
</evidence>
<dbReference type="InterPro" id="IPR035901">
    <property type="entry name" value="GIY-YIG_endonuc_sf"/>
</dbReference>
<name>A0A151IW08_9HYME</name>
<feature type="domain" description="Helix-turn-helix" evidence="1">
    <location>
        <begin position="250"/>
        <end position="309"/>
    </location>
</feature>
<protein>
    <recommendedName>
        <fullName evidence="1">Helix-turn-helix domain-containing protein</fullName>
    </recommendedName>
</protein>
<gene>
    <name evidence="2" type="ORF">ALC57_15856</name>
</gene>
<dbReference type="STRING" id="471704.A0A151IW08"/>
<organism evidence="2 3">
    <name type="scientific">Trachymyrmex cornetzi</name>
    <dbReference type="NCBI Taxonomy" id="471704"/>
    <lineage>
        <taxon>Eukaryota</taxon>
        <taxon>Metazoa</taxon>
        <taxon>Ecdysozoa</taxon>
        <taxon>Arthropoda</taxon>
        <taxon>Hexapoda</taxon>
        <taxon>Insecta</taxon>
        <taxon>Pterygota</taxon>
        <taxon>Neoptera</taxon>
        <taxon>Endopterygota</taxon>
        <taxon>Hymenoptera</taxon>
        <taxon>Apocrita</taxon>
        <taxon>Aculeata</taxon>
        <taxon>Formicoidea</taxon>
        <taxon>Formicidae</taxon>
        <taxon>Myrmicinae</taxon>
        <taxon>Trachymyrmex</taxon>
    </lineage>
</organism>
<reference evidence="2 3" key="1">
    <citation type="submission" date="2015-09" db="EMBL/GenBank/DDBJ databases">
        <title>Trachymyrmex cornetzi WGS genome.</title>
        <authorList>
            <person name="Nygaard S."/>
            <person name="Hu H."/>
            <person name="Boomsma J."/>
            <person name="Zhang G."/>
        </authorList>
    </citation>
    <scope>NUCLEOTIDE SEQUENCE [LARGE SCALE GENOMIC DNA]</scope>
    <source>
        <strain evidence="2">Tcor2-1</strain>
        <tissue evidence="2">Whole body</tissue>
    </source>
</reference>
<dbReference type="Gene3D" id="3.40.1440.10">
    <property type="entry name" value="GIY-YIG endonuclease"/>
    <property type="match status" value="1"/>
</dbReference>
<sequence length="478" mass="56803">MFRLQHESVRLKSERFFRDTKVMQHNIGIILQTTFNIRMPKTNLQKMYTRWVVCDPEMNFGVILVKGYARIETGNAQNLSIFYCYMNHKRNYDIFHESCHDFIVVTEHYREPIYAYPKIHKTGSQFRIIISIDDEHALISLDVISLFINIPIELTINCLADKWEHIAKRTKISKNKFLTAIQLILDSTYFIFDNKIYRKKFGTPMGSPLSPIMADLVLVTLEIGGDKLNFLDITLIKNKCIIECDWFYKRFVNYHSLHPLAQKKDVIIGMVDRTVLLSHPKYHSKNIELIVNTFLDNNYPIEFIFRVIHSRVKYLIHKGISKQNNSDIEDETEKKSWFTVPYLPQISEKFQNIMKVLRYILEFLRDLSLCKLNYKIQCRDCDAIYVGQTRRLLKTRTKEHRNHINRKTSNESMITQHTQSHNMLEHSHDFEWEDIKILNIERKLSKRLISKILHVQLQSNSLNLQQLNQIQNFCPIRM</sequence>
<dbReference type="AlphaFoldDB" id="A0A151IW08"/>
<dbReference type="PANTHER" id="PTHR21301:SF10">
    <property type="entry name" value="REVERSE TRANSCRIPTASE DOMAIN-CONTAINING PROTEIN"/>
    <property type="match status" value="1"/>
</dbReference>
<keyword evidence="3" id="KW-1185">Reference proteome</keyword>
<dbReference type="Proteomes" id="UP000078492">
    <property type="component" value="Unassembled WGS sequence"/>
</dbReference>
<dbReference type="InterPro" id="IPR058912">
    <property type="entry name" value="HTH_animal"/>
</dbReference>
<evidence type="ECO:0000313" key="3">
    <source>
        <dbReference type="Proteomes" id="UP000078492"/>
    </source>
</evidence>
<dbReference type="EMBL" id="KQ980881">
    <property type="protein sequence ID" value="KYN11963.1"/>
    <property type="molecule type" value="Genomic_DNA"/>
</dbReference>
<proteinExistence type="predicted"/>
<evidence type="ECO:0000259" key="1">
    <source>
        <dbReference type="Pfam" id="PF26215"/>
    </source>
</evidence>
<dbReference type="Pfam" id="PF26215">
    <property type="entry name" value="HTH_animal"/>
    <property type="match status" value="1"/>
</dbReference>
<accession>A0A151IW08</accession>